<evidence type="ECO:0000259" key="8">
    <source>
        <dbReference type="PROSITE" id="PS50893"/>
    </source>
</evidence>
<feature type="transmembrane region" description="Helical" evidence="7">
    <location>
        <begin position="281"/>
        <end position="300"/>
    </location>
</feature>
<dbReference type="InterPro" id="IPR027417">
    <property type="entry name" value="P-loop_NTPase"/>
</dbReference>
<accession>A0AA42BKY2</accession>
<evidence type="ECO:0000256" key="5">
    <source>
        <dbReference type="ARBA" id="ARBA00022989"/>
    </source>
</evidence>
<feature type="transmembrane region" description="Helical" evidence="7">
    <location>
        <begin position="141"/>
        <end position="160"/>
    </location>
</feature>
<keyword evidence="2 7" id="KW-0812">Transmembrane</keyword>
<dbReference type="GO" id="GO:0034040">
    <property type="term" value="F:ATPase-coupled lipid transmembrane transporter activity"/>
    <property type="evidence" value="ECO:0007669"/>
    <property type="project" value="TreeGrafter"/>
</dbReference>
<keyword evidence="5 7" id="KW-1133">Transmembrane helix</keyword>
<dbReference type="GO" id="GO:0016887">
    <property type="term" value="F:ATP hydrolysis activity"/>
    <property type="evidence" value="ECO:0007669"/>
    <property type="project" value="InterPro"/>
</dbReference>
<dbReference type="GO" id="GO:0140359">
    <property type="term" value="F:ABC-type transporter activity"/>
    <property type="evidence" value="ECO:0007669"/>
    <property type="project" value="InterPro"/>
</dbReference>
<dbReference type="Gene3D" id="1.20.1560.10">
    <property type="entry name" value="ABC transporter type 1, transmembrane domain"/>
    <property type="match status" value="1"/>
</dbReference>
<keyword evidence="4 10" id="KW-0067">ATP-binding</keyword>
<evidence type="ECO:0000256" key="6">
    <source>
        <dbReference type="ARBA" id="ARBA00023136"/>
    </source>
</evidence>
<dbReference type="GO" id="GO:0005886">
    <property type="term" value="C:plasma membrane"/>
    <property type="evidence" value="ECO:0007669"/>
    <property type="project" value="UniProtKB-SubCell"/>
</dbReference>
<dbReference type="AlphaFoldDB" id="A0AA42BKY2"/>
<evidence type="ECO:0000256" key="7">
    <source>
        <dbReference type="SAM" id="Phobius"/>
    </source>
</evidence>
<dbReference type="RefSeq" id="WP_254099443.1">
    <property type="nucleotide sequence ID" value="NZ_JANATA010000006.1"/>
</dbReference>
<evidence type="ECO:0000256" key="1">
    <source>
        <dbReference type="ARBA" id="ARBA00004651"/>
    </source>
</evidence>
<dbReference type="PANTHER" id="PTHR24221">
    <property type="entry name" value="ATP-BINDING CASSETTE SUB-FAMILY B"/>
    <property type="match status" value="1"/>
</dbReference>
<gene>
    <name evidence="10" type="ORF">NLF92_04865</name>
</gene>
<dbReference type="Proteomes" id="UP001165413">
    <property type="component" value="Unassembled WGS sequence"/>
</dbReference>
<dbReference type="SUPFAM" id="SSF90123">
    <property type="entry name" value="ABC transporter transmembrane region"/>
    <property type="match status" value="1"/>
</dbReference>
<dbReference type="SUPFAM" id="SSF52540">
    <property type="entry name" value="P-loop containing nucleoside triphosphate hydrolases"/>
    <property type="match status" value="1"/>
</dbReference>
<dbReference type="PROSITE" id="PS50929">
    <property type="entry name" value="ABC_TM1F"/>
    <property type="match status" value="1"/>
</dbReference>
<dbReference type="InterPro" id="IPR003439">
    <property type="entry name" value="ABC_transporter-like_ATP-bd"/>
</dbReference>
<feature type="domain" description="ABC transporter" evidence="8">
    <location>
        <begin position="337"/>
        <end position="549"/>
    </location>
</feature>
<feature type="domain" description="ABC transmembrane type-1" evidence="9">
    <location>
        <begin position="18"/>
        <end position="308"/>
    </location>
</feature>
<sequence>MKYWFKIIFAAEQKRIQLGILLTFITAISGVALLLLSGWFITATGLVGISLSLGIVVLFDMYMPGSGIRFFALNRTVSRYVERLYNHNTILKLVAVFRGELFGRLLRLNYSASQHTDSKEWLSRLTADLDALDSILLRYTITPLAILLLSIVVTIFSYFIWRDITFLLLVLLIIACLLGVFGTVFFTAKHAFDIAVLQNTLRKKSIEHLEGSFELHCMGLQTMHATPLQKKLSGLNRLETKFRKSSSRVQFCLDLFLQLGLVSVILFTLHNVNEMVISEPVAVLFIFLTVGLIEVVQALPGQFKEWGKTKYSAVKLQHEFSQTTQHSVDLPATSPAVEQLSIHINAHPFIPASKQGLVISLNKNITSFVGRSGSGKSTCANILAGLVSQTELSENQVQYFLNGESLQNTKLFNTADLFYLRQENTIFSDSIRYNLTIGLPRVTDAELTLALKKVGLADWVAQLPQGLDTWLGETGESLSGGQARRICLARLFLRQPKFVILDEPFNGVDKSTADKINDELLQHFKNSKVAVFTHELAGFHSNEVQAVVTDLNLA</sequence>
<keyword evidence="11" id="KW-1185">Reference proteome</keyword>
<feature type="transmembrane region" description="Helical" evidence="7">
    <location>
        <begin position="166"/>
        <end position="188"/>
    </location>
</feature>
<evidence type="ECO:0000256" key="4">
    <source>
        <dbReference type="ARBA" id="ARBA00022840"/>
    </source>
</evidence>
<comment type="caution">
    <text evidence="10">The sequence shown here is derived from an EMBL/GenBank/DDBJ whole genome shotgun (WGS) entry which is preliminary data.</text>
</comment>
<dbReference type="PROSITE" id="PS50893">
    <property type="entry name" value="ABC_TRANSPORTER_2"/>
    <property type="match status" value="1"/>
</dbReference>
<evidence type="ECO:0000256" key="2">
    <source>
        <dbReference type="ARBA" id="ARBA00022692"/>
    </source>
</evidence>
<evidence type="ECO:0000256" key="3">
    <source>
        <dbReference type="ARBA" id="ARBA00022741"/>
    </source>
</evidence>
<dbReference type="InterPro" id="IPR017871">
    <property type="entry name" value="ABC_transporter-like_CS"/>
</dbReference>
<comment type="subcellular location">
    <subcellularLocation>
        <location evidence="1">Cell membrane</location>
        <topology evidence="1">Multi-pass membrane protein</topology>
    </subcellularLocation>
</comment>
<feature type="transmembrane region" description="Helical" evidence="7">
    <location>
        <begin position="20"/>
        <end position="40"/>
    </location>
</feature>
<feature type="transmembrane region" description="Helical" evidence="7">
    <location>
        <begin position="46"/>
        <end position="63"/>
    </location>
</feature>
<dbReference type="GO" id="GO:0005524">
    <property type="term" value="F:ATP binding"/>
    <property type="evidence" value="ECO:0007669"/>
    <property type="project" value="UniProtKB-KW"/>
</dbReference>
<dbReference type="InterPro" id="IPR011527">
    <property type="entry name" value="ABC1_TM_dom"/>
</dbReference>
<dbReference type="Gene3D" id="3.40.50.300">
    <property type="entry name" value="P-loop containing nucleotide triphosphate hydrolases"/>
    <property type="match status" value="1"/>
</dbReference>
<organism evidence="10 11">
    <name type="scientific">Opacimonas viscosa</name>
    <dbReference type="NCBI Taxonomy" id="2961944"/>
    <lineage>
        <taxon>Bacteria</taxon>
        <taxon>Pseudomonadati</taxon>
        <taxon>Pseudomonadota</taxon>
        <taxon>Gammaproteobacteria</taxon>
        <taxon>Alteromonadales</taxon>
        <taxon>Alteromonadaceae</taxon>
        <taxon>Opacimonas</taxon>
    </lineage>
</organism>
<dbReference type="SMART" id="SM00382">
    <property type="entry name" value="AAA"/>
    <property type="match status" value="1"/>
</dbReference>
<dbReference type="PANTHER" id="PTHR24221:SF653">
    <property type="entry name" value="TRANSPORT ATP-BINDING PROTEIN CYDC"/>
    <property type="match status" value="1"/>
</dbReference>
<name>A0AA42BKY2_9ALTE</name>
<evidence type="ECO:0000259" key="9">
    <source>
        <dbReference type="PROSITE" id="PS50929"/>
    </source>
</evidence>
<keyword evidence="3" id="KW-0547">Nucleotide-binding</keyword>
<feature type="transmembrane region" description="Helical" evidence="7">
    <location>
        <begin position="251"/>
        <end position="269"/>
    </location>
</feature>
<reference evidence="10" key="1">
    <citation type="submission" date="2022-07" db="EMBL/GenBank/DDBJ databases">
        <title>Characterization of the Novel Bacterium Alteromonas immobilis LMIT006 and Alteromonas gregis LMIT007.</title>
        <authorList>
            <person name="Lin X."/>
        </authorList>
    </citation>
    <scope>NUCLEOTIDE SEQUENCE</scope>
    <source>
        <strain evidence="10">LMIT007</strain>
    </source>
</reference>
<evidence type="ECO:0000313" key="11">
    <source>
        <dbReference type="Proteomes" id="UP001165413"/>
    </source>
</evidence>
<proteinExistence type="predicted"/>
<dbReference type="EMBL" id="JANATA010000006">
    <property type="protein sequence ID" value="MCP3428273.1"/>
    <property type="molecule type" value="Genomic_DNA"/>
</dbReference>
<evidence type="ECO:0000313" key="10">
    <source>
        <dbReference type="EMBL" id="MCP3428273.1"/>
    </source>
</evidence>
<keyword evidence="6 7" id="KW-0472">Membrane</keyword>
<protein>
    <submittedName>
        <fullName evidence="10">ATP-binding cassette domain-containing protein</fullName>
    </submittedName>
</protein>
<dbReference type="InterPro" id="IPR036640">
    <property type="entry name" value="ABC1_TM_sf"/>
</dbReference>
<dbReference type="PROSITE" id="PS00211">
    <property type="entry name" value="ABC_TRANSPORTER_1"/>
    <property type="match status" value="1"/>
</dbReference>
<dbReference type="InterPro" id="IPR003593">
    <property type="entry name" value="AAA+_ATPase"/>
</dbReference>
<dbReference type="Pfam" id="PF00005">
    <property type="entry name" value="ABC_tran"/>
    <property type="match status" value="1"/>
</dbReference>
<dbReference type="InterPro" id="IPR039421">
    <property type="entry name" value="Type_1_exporter"/>
</dbReference>